<dbReference type="RefSeq" id="WP_182173971.1">
    <property type="nucleotide sequence ID" value="NZ_JACFXU010000017.1"/>
</dbReference>
<sequence length="292" mass="31828">MSHSSQNTAGEASKPSTGHLAGEVFYRHWQPAVEAKAVILLVHGLGEHSGRYQSFADYFLPLGFAVVAPDHLGHGQSPGHRAHIDRFVDFFPPLDALRDKIASWYPSLPCFLVGHSMGGLITARYLLDHQQNFAAAALSGAALAVAEKPPAPLLWLNALLSRLAPTLGILQLDATQISRDPAVVQAYLDDPLVHDGKASARLARELFQAMGELEQGRGGITLPMLVMHGEKDAMAAAQGSADFYRAIGSVDKTLRLYPELYHEIFNEPERLEVLSDLATWLERQLAEHSAKS</sequence>
<evidence type="ECO:0000259" key="5">
    <source>
        <dbReference type="Pfam" id="PF12146"/>
    </source>
</evidence>
<proteinExistence type="inferred from homology"/>
<dbReference type="PANTHER" id="PTHR11614">
    <property type="entry name" value="PHOSPHOLIPASE-RELATED"/>
    <property type="match status" value="1"/>
</dbReference>
<dbReference type="FunFam" id="3.40.50.1820:FF:000117">
    <property type="entry name" value="Monoglyceride lipase, putative"/>
    <property type="match status" value="1"/>
</dbReference>
<dbReference type="EMBL" id="JACFXU010000017">
    <property type="protein sequence ID" value="MBA6413842.1"/>
    <property type="molecule type" value="Genomic_DNA"/>
</dbReference>
<feature type="domain" description="Serine aminopeptidase S33" evidence="5">
    <location>
        <begin position="34"/>
        <end position="269"/>
    </location>
</feature>
<dbReference type="InterPro" id="IPR000073">
    <property type="entry name" value="AB_hydrolase_1"/>
</dbReference>
<evidence type="ECO:0000313" key="6">
    <source>
        <dbReference type="EMBL" id="MBA6413842.1"/>
    </source>
</evidence>
<dbReference type="InterPro" id="IPR022742">
    <property type="entry name" value="Hydrolase_4"/>
</dbReference>
<evidence type="ECO:0000313" key="7">
    <source>
        <dbReference type="Proteomes" id="UP000539350"/>
    </source>
</evidence>
<dbReference type="GO" id="GO:0047372">
    <property type="term" value="F:monoacylglycerol lipase activity"/>
    <property type="evidence" value="ECO:0007669"/>
    <property type="project" value="UniProtKB-EC"/>
</dbReference>
<dbReference type="InterPro" id="IPR029058">
    <property type="entry name" value="AB_hydrolase_fold"/>
</dbReference>
<name>A0A7W2YK67_9GAMM</name>
<dbReference type="InterPro" id="IPR051044">
    <property type="entry name" value="MAG_DAG_Lipase"/>
</dbReference>
<comment type="caution">
    <text evidence="6">The sequence shown here is derived from an EMBL/GenBank/DDBJ whole genome shotgun (WGS) entry which is preliminary data.</text>
</comment>
<evidence type="ECO:0000256" key="2">
    <source>
        <dbReference type="ARBA" id="ARBA00008645"/>
    </source>
</evidence>
<keyword evidence="7" id="KW-1185">Reference proteome</keyword>
<organism evidence="6 7">
    <name type="scientific">Sediminihaliea albiluteola</name>
    <dbReference type="NCBI Taxonomy" id="2758564"/>
    <lineage>
        <taxon>Bacteria</taxon>
        <taxon>Pseudomonadati</taxon>
        <taxon>Pseudomonadota</taxon>
        <taxon>Gammaproteobacteria</taxon>
        <taxon>Cellvibrionales</taxon>
        <taxon>Halieaceae</taxon>
        <taxon>Sediminihaliea</taxon>
    </lineage>
</organism>
<evidence type="ECO:0000256" key="3">
    <source>
        <dbReference type="ARBA" id="ARBA00013254"/>
    </source>
</evidence>
<reference evidence="6 7" key="1">
    <citation type="submission" date="2020-07" db="EMBL/GenBank/DDBJ databases">
        <title>Halieaceae bacterium, F7430, whole genome shotgun sequencing project.</title>
        <authorList>
            <person name="Jiang S."/>
            <person name="Liu Z.W."/>
            <person name="Du Z.J."/>
        </authorList>
    </citation>
    <scope>NUCLEOTIDE SEQUENCE [LARGE SCALE GENOMIC DNA]</scope>
    <source>
        <strain evidence="6 7">F7430</strain>
    </source>
</reference>
<dbReference type="AlphaFoldDB" id="A0A7W2YK67"/>
<dbReference type="EC" id="3.1.1.23" evidence="3"/>
<comment type="catalytic activity">
    <reaction evidence="1">
        <text>Hydrolyzes glycerol monoesters of long-chain fatty acids.</text>
        <dbReference type="EC" id="3.1.1.23"/>
    </reaction>
</comment>
<dbReference type="Proteomes" id="UP000539350">
    <property type="component" value="Unassembled WGS sequence"/>
</dbReference>
<evidence type="ECO:0000256" key="1">
    <source>
        <dbReference type="ARBA" id="ARBA00001613"/>
    </source>
</evidence>
<dbReference type="Pfam" id="PF12146">
    <property type="entry name" value="Hydrolase_4"/>
    <property type="match status" value="1"/>
</dbReference>
<accession>A0A7W2YK67</accession>
<comment type="similarity">
    <text evidence="2">Belongs to the AB hydrolase superfamily.</text>
</comment>
<evidence type="ECO:0000256" key="4">
    <source>
        <dbReference type="ARBA" id="ARBA00071261"/>
    </source>
</evidence>
<dbReference type="PRINTS" id="PR00111">
    <property type="entry name" value="ABHYDROLASE"/>
</dbReference>
<protein>
    <recommendedName>
        <fullName evidence="4">Monoacylglycerol lipase</fullName>
        <ecNumber evidence="3">3.1.1.23</ecNumber>
    </recommendedName>
</protein>
<dbReference type="Gene3D" id="3.40.50.1820">
    <property type="entry name" value="alpha/beta hydrolase"/>
    <property type="match status" value="1"/>
</dbReference>
<gene>
    <name evidence="6" type="ORF">H2508_12040</name>
</gene>
<dbReference type="SUPFAM" id="SSF53474">
    <property type="entry name" value="alpha/beta-Hydrolases"/>
    <property type="match status" value="1"/>
</dbReference>